<feature type="transmembrane region" description="Helical" evidence="1">
    <location>
        <begin position="40"/>
        <end position="59"/>
    </location>
</feature>
<name>A0A2M7DDG1_9BACT</name>
<dbReference type="Pfam" id="PF14023">
    <property type="entry name" value="Bestrophin-like"/>
    <property type="match status" value="1"/>
</dbReference>
<reference evidence="3" key="1">
    <citation type="submission" date="2017-09" db="EMBL/GenBank/DDBJ databases">
        <title>Depth-based differentiation of microbial function through sediment-hosted aquifers and enrichment of novel symbionts in the deep terrestrial subsurface.</title>
        <authorList>
            <person name="Probst A.J."/>
            <person name="Ladd B."/>
            <person name="Jarett J.K."/>
            <person name="Geller-Mcgrath D.E."/>
            <person name="Sieber C.M.K."/>
            <person name="Emerson J.B."/>
            <person name="Anantharaman K."/>
            <person name="Thomas B.C."/>
            <person name="Malmstrom R."/>
            <person name="Stieglmeier M."/>
            <person name="Klingl A."/>
            <person name="Woyke T."/>
            <person name="Ryan C.M."/>
            <person name="Banfield J.F."/>
        </authorList>
    </citation>
    <scope>NUCLEOTIDE SEQUENCE [LARGE SCALE GENOMIC DNA]</scope>
</reference>
<evidence type="ECO:0000256" key="1">
    <source>
        <dbReference type="SAM" id="Phobius"/>
    </source>
</evidence>
<protein>
    <recommendedName>
        <fullName evidence="4">DUF4239 domain-containing protein</fullName>
    </recommendedName>
</protein>
<comment type="caution">
    <text evidence="2">The sequence shown here is derived from an EMBL/GenBank/DDBJ whole genome shotgun (WGS) entry which is preliminary data.</text>
</comment>
<evidence type="ECO:0008006" key="4">
    <source>
        <dbReference type="Google" id="ProtNLM"/>
    </source>
</evidence>
<feature type="transmembrane region" description="Helical" evidence="1">
    <location>
        <begin position="177"/>
        <end position="195"/>
    </location>
</feature>
<organism evidence="2 3">
    <name type="scientific">bacterium (Candidatus Gribaldobacteria) CG02_land_8_20_14_3_00_41_15</name>
    <dbReference type="NCBI Taxonomy" id="2014270"/>
    <lineage>
        <taxon>Bacteria</taxon>
        <taxon>Candidatus Gribaldobacteria</taxon>
    </lineage>
</organism>
<sequence length="248" mass="28645">MKYFEKIAQFILVFSGIFYFIRITGHYYDKRIVLADLGGVPWLYATLGTLFAVLAGFVIQKEWENWNDLQDSIKGEVGALRELFLWSTNFPEAIKTRFKLAISDYLRAMSLGGLAQSEQRQKSDKIEKALSDLREAIFEVSQNYNQFMSTTFSTFSKLLENRENRLRYSSHHAPKSIKNMMFTGVFLLSFLSLFIGIKDIYLAYVFDLSVASMAFVIYLIIKDLDNPLLPGSWHLTTGDYQELLEEIL</sequence>
<proteinExistence type="predicted"/>
<accession>A0A2M7DDG1</accession>
<dbReference type="InterPro" id="IPR025333">
    <property type="entry name" value="DUF4239"/>
</dbReference>
<keyword evidence="1" id="KW-0472">Membrane</keyword>
<keyword evidence="1" id="KW-1133">Transmembrane helix</keyword>
<dbReference type="AlphaFoldDB" id="A0A2M7DDG1"/>
<feature type="transmembrane region" description="Helical" evidence="1">
    <location>
        <begin position="7"/>
        <end position="28"/>
    </location>
</feature>
<dbReference type="Proteomes" id="UP000229030">
    <property type="component" value="Unassembled WGS sequence"/>
</dbReference>
<dbReference type="EMBL" id="PETV01000075">
    <property type="protein sequence ID" value="PIV46904.1"/>
    <property type="molecule type" value="Genomic_DNA"/>
</dbReference>
<evidence type="ECO:0000313" key="2">
    <source>
        <dbReference type="EMBL" id="PIV46904.1"/>
    </source>
</evidence>
<evidence type="ECO:0000313" key="3">
    <source>
        <dbReference type="Proteomes" id="UP000229030"/>
    </source>
</evidence>
<gene>
    <name evidence="2" type="ORF">COS21_02825</name>
</gene>
<keyword evidence="1" id="KW-0812">Transmembrane</keyword>